<keyword evidence="4" id="KW-1185">Reference proteome</keyword>
<keyword evidence="2" id="KW-0472">Membrane</keyword>
<proteinExistence type="predicted"/>
<feature type="transmembrane region" description="Helical" evidence="2">
    <location>
        <begin position="140"/>
        <end position="169"/>
    </location>
</feature>
<evidence type="ECO:0000256" key="2">
    <source>
        <dbReference type="SAM" id="Phobius"/>
    </source>
</evidence>
<feature type="transmembrane region" description="Helical" evidence="2">
    <location>
        <begin position="20"/>
        <end position="40"/>
    </location>
</feature>
<comment type="caution">
    <text evidence="3">The sequence shown here is derived from an EMBL/GenBank/DDBJ whole genome shotgun (WGS) entry which is preliminary data.</text>
</comment>
<evidence type="ECO:0000313" key="3">
    <source>
        <dbReference type="EMBL" id="TCT23379.1"/>
    </source>
</evidence>
<keyword evidence="2" id="KW-0812">Transmembrane</keyword>
<reference evidence="3 4" key="1">
    <citation type="submission" date="2019-03" db="EMBL/GenBank/DDBJ databases">
        <title>Genomic Encyclopedia of Type Strains, Phase IV (KMG-IV): sequencing the most valuable type-strain genomes for metagenomic binning, comparative biology and taxonomic classification.</title>
        <authorList>
            <person name="Goeker M."/>
        </authorList>
    </citation>
    <scope>NUCLEOTIDE SEQUENCE [LARGE SCALE GENOMIC DNA]</scope>
    <source>
        <strain evidence="3 4">DSM 25894</strain>
    </source>
</reference>
<organism evidence="3 4">
    <name type="scientific">Melghiribacillus thermohalophilus</name>
    <dbReference type="NCBI Taxonomy" id="1324956"/>
    <lineage>
        <taxon>Bacteria</taxon>
        <taxon>Bacillati</taxon>
        <taxon>Bacillota</taxon>
        <taxon>Bacilli</taxon>
        <taxon>Bacillales</taxon>
        <taxon>Bacillaceae</taxon>
        <taxon>Melghiribacillus</taxon>
    </lineage>
</organism>
<protein>
    <submittedName>
        <fullName evidence="3">Uncharacterized protein</fullName>
    </submittedName>
</protein>
<dbReference type="RefSeq" id="WP_132371550.1">
    <property type="nucleotide sequence ID" value="NZ_SMAN01000007.1"/>
</dbReference>
<dbReference type="EMBL" id="SMAN01000007">
    <property type="protein sequence ID" value="TCT23379.1"/>
    <property type="molecule type" value="Genomic_DNA"/>
</dbReference>
<evidence type="ECO:0000313" key="4">
    <source>
        <dbReference type="Proteomes" id="UP000294650"/>
    </source>
</evidence>
<feature type="transmembrane region" description="Helical" evidence="2">
    <location>
        <begin position="111"/>
        <end position="134"/>
    </location>
</feature>
<dbReference type="Proteomes" id="UP000294650">
    <property type="component" value="Unassembled WGS sequence"/>
</dbReference>
<sequence length="229" mass="27359">MTKLTRLIKKDKIFYLFENWTIAISLSLLFIFFLSNHILYKFDIWIYHMGTEYFIQSTLRNSLFDMKNALLTVAAIFIGIYVTVFTLLGSIKVDSIFAFLNEKNFKKLVNFIRNAFIAAFLYIILIIFLEVYYIDYNDIPVIFLIINLIIVLYMFATALRFGIILYFAFKKDLNNLPENIKKHREEHKRIRILFSRVENFIDDYEKEKSKDKAERMGKIINEEKETDNN</sequence>
<gene>
    <name evidence="3" type="ORF">EDD68_10793</name>
</gene>
<feature type="region of interest" description="Disordered" evidence="1">
    <location>
        <begin position="208"/>
        <end position="229"/>
    </location>
</feature>
<dbReference type="AlphaFoldDB" id="A0A4R3N8W2"/>
<keyword evidence="2" id="KW-1133">Transmembrane helix</keyword>
<name>A0A4R3N8W2_9BACI</name>
<feature type="transmembrane region" description="Helical" evidence="2">
    <location>
        <begin position="69"/>
        <end position="91"/>
    </location>
</feature>
<evidence type="ECO:0000256" key="1">
    <source>
        <dbReference type="SAM" id="MobiDB-lite"/>
    </source>
</evidence>
<accession>A0A4R3N8W2</accession>